<sequence length="1350" mass="141932">MTQSQAPPKKEILSTDSKEVNRSSSDGKSRVSSPISNSPSANIQSSPAVLPPNPVSSSGPLSAVAPKRKRPRQVSENTGNFSVRSSPISSTTGKFEADQTPKAEISSPSLEKNPGSAAESGYEMSNLSNSQTAAATELRAQEPMKVDSELKAAAERLGEGRDLAPRADVASSPKKESATVKAESNREDAATGSALSTKSSLTGSDVGNQREEREEKFQIDLEAPPPQGRYSPERENDVCLGAVAMNSKPNIDSEMKPVDKQDEKMAKIVNENGNFGADEKKVKSALEDFEALKRAENKGRSIDLQLDLEKPERENGPGNKLQPAHKPHQQQQPSLKGSKEEPHTERAGQPNSLPLPMSMASWPGGLPPMGYMAPIQGVVSMDGSTVSPTPIQPFFSQPRPKRCATHCYIARNINYLQQFMKMNPFWSAAAAGSAASLFGPKNLSVVPSADLHGNVAGRSASNGQDKGPGLAMFPGHSGKEKAPQPANIADANQRKQQILLQPAMPPVAPNNILHGPAFIFPLNHQQAAVAAASALPASAKPPPATTGAVVSGSASNSTPVGVPPTAAGAATAVSFNYPNMPTNETQYLAILQNNGYPFPLPTVGAPPNFRGTHPQAMPLFNGSFYSSQIIHPSQLQQQQQQQQQVPQSQQMQQSNQNASQSSGSSSSQKHLQGQQQRPAGNAASGNAAIGNLHNFPAPKNRQTQQLQHSQNQHIPASQSRAENEIGSEDSPSTADSRGSRPPVNIYGQNFAMPMHPQNYALLTPPAAVANAPSSSGNGNQSDKKQQQTRQVGGLKNVVESMPAQAFAMSFASLNGATGVPGIDLSSMAQNQAILQSLPEATRQNIQMMAANAAHVAQQRKNFRISEDNKTGGDSSNADDERKGLAGKSLSNVGQSIAFSRSEFTDASTSTQVGNSVIDSSARPINLSSGPSRSSRSAMPNSVGAVSGPSAQQQAQHQSQQMLQQFHKQQQQLVAAAAAWNKNSTPNGSVYPEHLSSSSAMTAKFPNAHSPFAQNLVQNNNSGSPNQSPQWKNSSRTTPPQVSSSFASSSASTLKSLPQQQGRNQQSHSQISFGANQKSSPAPGQQQPPTTNQSPASPMMVGSPSTSSMSKGASGSPRTTTSATASSKTGQASSLSGQQPKNSSVPGQKSSPVGGRNVQSILGNSHIAGVSSSSGAKSQMQQLPPQQQLAKNIQQQHAQLYFSNYVQGQPPISSSMNSSSSAPGSGGYYVQRRRPDQQQQPQHQQPPGSSAPSSGMLSLSVSLSGTSTTDPAKAIAAATAAVNNMKGGGLTTQSILQATQFAAQQTGNQHQLMPGFAYVHAVPAGVPVKPSEQKQPAGNDNLHACWQPEKK</sequence>
<feature type="compositionally biased region" description="Low complexity" evidence="1">
    <location>
        <begin position="1042"/>
        <end position="1051"/>
    </location>
</feature>
<feature type="region of interest" description="Disordered" evidence="1">
    <location>
        <begin position="458"/>
        <end position="485"/>
    </location>
</feature>
<feature type="compositionally biased region" description="Low complexity" evidence="1">
    <location>
        <begin position="702"/>
        <end position="712"/>
    </location>
</feature>
<accession>A0AAV1EFP4</accession>
<feature type="compositionally biased region" description="Low complexity" evidence="1">
    <location>
        <begin position="1178"/>
        <end position="1188"/>
    </location>
</feature>
<dbReference type="PANTHER" id="PTHR34798">
    <property type="entry name" value="PROTEIN TIME FOR COFFEE"/>
    <property type="match status" value="1"/>
</dbReference>
<feature type="compositionally biased region" description="Low complexity" evidence="1">
    <location>
        <begin position="30"/>
        <end position="48"/>
    </location>
</feature>
<dbReference type="GO" id="GO:0042752">
    <property type="term" value="P:regulation of circadian rhythm"/>
    <property type="evidence" value="ECO:0007669"/>
    <property type="project" value="InterPro"/>
</dbReference>
<feature type="region of interest" description="Disordered" evidence="1">
    <location>
        <begin position="302"/>
        <end position="357"/>
    </location>
</feature>
<feature type="compositionally biased region" description="Low complexity" evidence="1">
    <location>
        <begin position="949"/>
        <end position="966"/>
    </location>
</feature>
<organism evidence="2 3">
    <name type="scientific">Oldenlandia corymbosa var. corymbosa</name>
    <dbReference type="NCBI Taxonomy" id="529605"/>
    <lineage>
        <taxon>Eukaryota</taxon>
        <taxon>Viridiplantae</taxon>
        <taxon>Streptophyta</taxon>
        <taxon>Embryophyta</taxon>
        <taxon>Tracheophyta</taxon>
        <taxon>Spermatophyta</taxon>
        <taxon>Magnoliopsida</taxon>
        <taxon>eudicotyledons</taxon>
        <taxon>Gunneridae</taxon>
        <taxon>Pentapetalae</taxon>
        <taxon>asterids</taxon>
        <taxon>lamiids</taxon>
        <taxon>Gentianales</taxon>
        <taxon>Rubiaceae</taxon>
        <taxon>Rubioideae</taxon>
        <taxon>Spermacoceae</taxon>
        <taxon>Hedyotis-Oldenlandia complex</taxon>
        <taxon>Oldenlandia</taxon>
    </lineage>
</organism>
<evidence type="ECO:0000256" key="1">
    <source>
        <dbReference type="SAM" id="MobiDB-lite"/>
    </source>
</evidence>
<feature type="region of interest" description="Disordered" evidence="1">
    <location>
        <begin position="767"/>
        <end position="792"/>
    </location>
</feature>
<feature type="region of interest" description="Disordered" evidence="1">
    <location>
        <begin position="1"/>
        <end position="234"/>
    </location>
</feature>
<feature type="compositionally biased region" description="Polar residues" evidence="1">
    <location>
        <begin position="1070"/>
        <end position="1095"/>
    </location>
</feature>
<name>A0AAV1EFP4_OLDCO</name>
<feature type="compositionally biased region" description="Low complexity" evidence="1">
    <location>
        <begin position="1236"/>
        <end position="1264"/>
    </location>
</feature>
<feature type="region of interest" description="Disordered" evidence="1">
    <location>
        <begin position="863"/>
        <end position="888"/>
    </location>
</feature>
<feature type="region of interest" description="Disordered" evidence="1">
    <location>
        <begin position="1210"/>
        <end position="1267"/>
    </location>
</feature>
<dbReference type="Proteomes" id="UP001161247">
    <property type="component" value="Chromosome 9"/>
</dbReference>
<dbReference type="PANTHER" id="PTHR34798:SF2">
    <property type="entry name" value="PROTEIN TIME FOR COFFEE"/>
    <property type="match status" value="1"/>
</dbReference>
<dbReference type="GO" id="GO:0005634">
    <property type="term" value="C:nucleus"/>
    <property type="evidence" value="ECO:0007669"/>
    <property type="project" value="TreeGrafter"/>
</dbReference>
<feature type="compositionally biased region" description="Low complexity" evidence="1">
    <location>
        <begin position="1210"/>
        <end position="1222"/>
    </location>
</feature>
<feature type="compositionally biased region" description="Polar residues" evidence="1">
    <location>
        <begin position="904"/>
        <end position="918"/>
    </location>
</feature>
<reference evidence="2" key="1">
    <citation type="submission" date="2023-03" db="EMBL/GenBank/DDBJ databases">
        <authorList>
            <person name="Julca I."/>
        </authorList>
    </citation>
    <scope>NUCLEOTIDE SEQUENCE</scope>
</reference>
<feature type="compositionally biased region" description="Polar residues" evidence="1">
    <location>
        <begin position="74"/>
        <end position="93"/>
    </location>
</feature>
<feature type="region of interest" description="Disordered" evidence="1">
    <location>
        <begin position="537"/>
        <end position="562"/>
    </location>
</feature>
<feature type="region of interest" description="Disordered" evidence="1">
    <location>
        <begin position="904"/>
        <end position="966"/>
    </location>
</feature>
<proteinExistence type="predicted"/>
<dbReference type="InterPro" id="IPR039317">
    <property type="entry name" value="TIC"/>
</dbReference>
<feature type="compositionally biased region" description="Polar residues" evidence="1">
    <location>
        <begin position="1030"/>
        <end position="1041"/>
    </location>
</feature>
<feature type="compositionally biased region" description="Low complexity" evidence="1">
    <location>
        <begin position="767"/>
        <end position="779"/>
    </location>
</feature>
<feature type="compositionally biased region" description="Polar residues" evidence="1">
    <location>
        <begin position="1134"/>
        <end position="1162"/>
    </location>
</feature>
<feature type="compositionally biased region" description="Basic and acidic residues" evidence="1">
    <location>
        <begin position="302"/>
        <end position="315"/>
    </location>
</feature>
<evidence type="ECO:0000313" key="3">
    <source>
        <dbReference type="Proteomes" id="UP001161247"/>
    </source>
</evidence>
<feature type="compositionally biased region" description="Basic and acidic residues" evidence="1">
    <location>
        <begin position="337"/>
        <end position="346"/>
    </location>
</feature>
<gene>
    <name evidence="2" type="ORF">OLC1_LOCUS24360</name>
</gene>
<protein>
    <submittedName>
        <fullName evidence="2">OLC1v1020097C1</fullName>
    </submittedName>
</protein>
<feature type="compositionally biased region" description="Polar residues" evidence="1">
    <location>
        <begin position="193"/>
        <end position="207"/>
    </location>
</feature>
<dbReference type="EMBL" id="OX459126">
    <property type="protein sequence ID" value="CAI9118513.1"/>
    <property type="molecule type" value="Genomic_DNA"/>
</dbReference>
<keyword evidence="3" id="KW-1185">Reference proteome</keyword>
<feature type="compositionally biased region" description="Low complexity" evidence="1">
    <location>
        <begin position="1058"/>
        <end position="1069"/>
    </location>
</feature>
<feature type="compositionally biased region" description="Low complexity" evidence="1">
    <location>
        <begin position="927"/>
        <end position="936"/>
    </location>
</feature>
<feature type="compositionally biased region" description="Low complexity" evidence="1">
    <location>
        <begin position="1096"/>
        <end position="1133"/>
    </location>
</feature>
<feature type="compositionally biased region" description="Basic and acidic residues" evidence="1">
    <location>
        <begin position="8"/>
        <end position="29"/>
    </location>
</feature>
<feature type="compositionally biased region" description="Basic and acidic residues" evidence="1">
    <location>
        <begin position="139"/>
        <end position="165"/>
    </location>
</feature>
<feature type="compositionally biased region" description="Polar residues" evidence="1">
    <location>
        <begin position="123"/>
        <end position="134"/>
    </location>
</feature>
<feature type="compositionally biased region" description="Low complexity" evidence="1">
    <location>
        <begin position="632"/>
        <end position="691"/>
    </location>
</feature>
<feature type="region of interest" description="Disordered" evidence="1">
    <location>
        <begin position="1326"/>
        <end position="1350"/>
    </location>
</feature>
<evidence type="ECO:0000313" key="2">
    <source>
        <dbReference type="EMBL" id="CAI9118513.1"/>
    </source>
</evidence>
<feature type="region of interest" description="Disordered" evidence="1">
    <location>
        <begin position="1012"/>
        <end position="1193"/>
    </location>
</feature>
<feature type="compositionally biased region" description="Low complexity" evidence="1">
    <location>
        <begin position="1017"/>
        <end position="1029"/>
    </location>
</feature>
<feature type="compositionally biased region" description="Basic and acidic residues" evidence="1">
    <location>
        <begin position="173"/>
        <end position="189"/>
    </location>
</feature>
<feature type="compositionally biased region" description="Basic and acidic residues" evidence="1">
    <location>
        <begin position="208"/>
        <end position="219"/>
    </location>
</feature>
<feature type="region of interest" description="Disordered" evidence="1">
    <location>
        <begin position="632"/>
        <end position="750"/>
    </location>
</feature>